<protein>
    <submittedName>
        <fullName evidence="1">Uncharacterized protein</fullName>
    </submittedName>
</protein>
<keyword evidence="2" id="KW-1185">Reference proteome</keyword>
<reference evidence="1 2" key="1">
    <citation type="submission" date="2016-10" db="EMBL/GenBank/DDBJ databases">
        <authorList>
            <person name="de Groot N.N."/>
        </authorList>
    </citation>
    <scope>NUCLEOTIDE SEQUENCE [LARGE SCALE GENOMIC DNA]</scope>
    <source>
        <strain evidence="1 2">CGMCC 4.5681</strain>
    </source>
</reference>
<evidence type="ECO:0000313" key="1">
    <source>
        <dbReference type="EMBL" id="SDJ32226.1"/>
    </source>
</evidence>
<dbReference type="OrthoDB" id="3537847at2"/>
<evidence type="ECO:0000313" key="2">
    <source>
        <dbReference type="Proteomes" id="UP000198683"/>
    </source>
</evidence>
<name>A0A1G8SSK8_9ACTN</name>
<accession>A0A1G8SSK8</accession>
<proteinExistence type="predicted"/>
<dbReference type="Proteomes" id="UP000198683">
    <property type="component" value="Unassembled WGS sequence"/>
</dbReference>
<gene>
    <name evidence="1" type="ORF">SAMN05421874_101436</name>
</gene>
<dbReference type="EMBL" id="FNFB01000001">
    <property type="protein sequence ID" value="SDJ32226.1"/>
    <property type="molecule type" value="Genomic_DNA"/>
</dbReference>
<dbReference type="RefSeq" id="WP_143021930.1">
    <property type="nucleotide sequence ID" value="NZ_FNFB01000001.1"/>
</dbReference>
<dbReference type="AlphaFoldDB" id="A0A1G8SSK8"/>
<organism evidence="1 2">
    <name type="scientific">Nonomuraea maritima</name>
    <dbReference type="NCBI Taxonomy" id="683260"/>
    <lineage>
        <taxon>Bacteria</taxon>
        <taxon>Bacillati</taxon>
        <taxon>Actinomycetota</taxon>
        <taxon>Actinomycetes</taxon>
        <taxon>Streptosporangiales</taxon>
        <taxon>Streptosporangiaceae</taxon>
        <taxon>Nonomuraea</taxon>
    </lineage>
</organism>
<sequence length="60" mass="6818">MTVKAFWRFLISDPPGHPADGRSIGIGLSAALKKYYSADDAERHLDQWSAEHELRKSPRH</sequence>